<reference evidence="1 2" key="1">
    <citation type="journal article" date="2012" name="Science">
        <title>The Paleozoic origin of enzymatic lignin decomposition reconstructed from 31 fungal genomes.</title>
        <authorList>
            <person name="Floudas D."/>
            <person name="Binder M."/>
            <person name="Riley R."/>
            <person name="Barry K."/>
            <person name="Blanchette R.A."/>
            <person name="Henrissat B."/>
            <person name="Martinez A.T."/>
            <person name="Otillar R."/>
            <person name="Spatafora J.W."/>
            <person name="Yadav J.S."/>
            <person name="Aerts A."/>
            <person name="Benoit I."/>
            <person name="Boyd A."/>
            <person name="Carlson A."/>
            <person name="Copeland A."/>
            <person name="Coutinho P.M."/>
            <person name="de Vries R.P."/>
            <person name="Ferreira P."/>
            <person name="Findley K."/>
            <person name="Foster B."/>
            <person name="Gaskell J."/>
            <person name="Glotzer D."/>
            <person name="Gorecki P."/>
            <person name="Heitman J."/>
            <person name="Hesse C."/>
            <person name="Hori C."/>
            <person name="Igarashi K."/>
            <person name="Jurgens J.A."/>
            <person name="Kallen N."/>
            <person name="Kersten P."/>
            <person name="Kohler A."/>
            <person name="Kuees U."/>
            <person name="Kumar T.K.A."/>
            <person name="Kuo A."/>
            <person name="LaButti K."/>
            <person name="Larrondo L.F."/>
            <person name="Lindquist E."/>
            <person name="Ling A."/>
            <person name="Lombard V."/>
            <person name="Lucas S."/>
            <person name="Lundell T."/>
            <person name="Martin R."/>
            <person name="McLaughlin D.J."/>
            <person name="Morgenstern I."/>
            <person name="Morin E."/>
            <person name="Murat C."/>
            <person name="Nagy L.G."/>
            <person name="Nolan M."/>
            <person name="Ohm R.A."/>
            <person name="Patyshakuliyeva A."/>
            <person name="Rokas A."/>
            <person name="Ruiz-Duenas F.J."/>
            <person name="Sabat G."/>
            <person name="Salamov A."/>
            <person name="Samejima M."/>
            <person name="Schmutz J."/>
            <person name="Slot J.C."/>
            <person name="St John F."/>
            <person name="Stenlid J."/>
            <person name="Sun H."/>
            <person name="Sun S."/>
            <person name="Syed K."/>
            <person name="Tsang A."/>
            <person name="Wiebenga A."/>
            <person name="Young D."/>
            <person name="Pisabarro A."/>
            <person name="Eastwood D.C."/>
            <person name="Martin F."/>
            <person name="Cullen D."/>
            <person name="Grigoriev I.V."/>
            <person name="Hibbett D.S."/>
        </authorList>
    </citation>
    <scope>NUCLEOTIDE SEQUENCE [LARGE SCALE GENOMIC DNA]</scope>
    <source>
        <strain evidence="1 2">ATCC 11539</strain>
    </source>
</reference>
<accession>S7RK04</accession>
<dbReference type="GeneID" id="19302278"/>
<dbReference type="AlphaFoldDB" id="S7RK04"/>
<dbReference type="Proteomes" id="UP000030669">
    <property type="component" value="Unassembled WGS sequence"/>
</dbReference>
<evidence type="ECO:0000313" key="1">
    <source>
        <dbReference type="EMBL" id="EPQ52964.1"/>
    </source>
</evidence>
<dbReference type="HOGENOM" id="CLU_1627224_0_0_1"/>
<proteinExistence type="predicted"/>
<sequence>MRLFPAPVHSNLQSLCLRSPGLTVGYAPVIGLDILTFPHLTGLELVNLAFGRDTSTERFILRHKATLRRLEVIDCLMVCNELEVVGRKEDNRWEMPRTWEDTFDGFRKELGCLQEIEVWEYGYGRYKKYLLLDVKVYREQEDADAAALQELESVVKRRRDEEL</sequence>
<name>S7RK04_GLOTA</name>
<keyword evidence="2" id="KW-1185">Reference proteome</keyword>
<gene>
    <name evidence="1" type="ORF">GLOTRDRAFT_131248</name>
</gene>
<dbReference type="KEGG" id="gtr:GLOTRDRAFT_131248"/>
<evidence type="ECO:0000313" key="2">
    <source>
        <dbReference type="Proteomes" id="UP000030669"/>
    </source>
</evidence>
<dbReference type="EMBL" id="KB469306">
    <property type="protein sequence ID" value="EPQ52964.1"/>
    <property type="molecule type" value="Genomic_DNA"/>
</dbReference>
<protein>
    <recommendedName>
        <fullName evidence="3">F-box domain-containing protein</fullName>
    </recommendedName>
</protein>
<evidence type="ECO:0008006" key="3">
    <source>
        <dbReference type="Google" id="ProtNLM"/>
    </source>
</evidence>
<organism evidence="1 2">
    <name type="scientific">Gloeophyllum trabeum (strain ATCC 11539 / FP-39264 / Madison 617)</name>
    <name type="common">Brown rot fungus</name>
    <dbReference type="NCBI Taxonomy" id="670483"/>
    <lineage>
        <taxon>Eukaryota</taxon>
        <taxon>Fungi</taxon>
        <taxon>Dikarya</taxon>
        <taxon>Basidiomycota</taxon>
        <taxon>Agaricomycotina</taxon>
        <taxon>Agaricomycetes</taxon>
        <taxon>Gloeophyllales</taxon>
        <taxon>Gloeophyllaceae</taxon>
        <taxon>Gloeophyllum</taxon>
    </lineage>
</organism>
<dbReference type="RefSeq" id="XP_007868291.1">
    <property type="nucleotide sequence ID" value="XM_007870100.1"/>
</dbReference>
<dbReference type="OrthoDB" id="2858653at2759"/>